<evidence type="ECO:0000313" key="2">
    <source>
        <dbReference type="Proteomes" id="UP000623467"/>
    </source>
</evidence>
<dbReference type="EMBL" id="JACAZH010000002">
    <property type="protein sequence ID" value="KAF7375314.1"/>
    <property type="molecule type" value="Genomic_DNA"/>
</dbReference>
<dbReference type="AlphaFoldDB" id="A0A8H6ZD64"/>
<proteinExistence type="predicted"/>
<gene>
    <name evidence="1" type="ORF">MSAN_00418300</name>
</gene>
<keyword evidence="2" id="KW-1185">Reference proteome</keyword>
<sequence length="90" mass="10205">MAHMWGQLRAIDDLVRDACKGERFCFYCTLWVDERWTTADRQDGLPLLLSIAEEFLALTSTAIDCLSRGAGKQQRLELPPMLLSFDLRGG</sequence>
<name>A0A8H6ZD64_9AGAR</name>
<evidence type="ECO:0000313" key="1">
    <source>
        <dbReference type="EMBL" id="KAF7375314.1"/>
    </source>
</evidence>
<dbReference type="Proteomes" id="UP000623467">
    <property type="component" value="Unassembled WGS sequence"/>
</dbReference>
<comment type="caution">
    <text evidence="1">The sequence shown here is derived from an EMBL/GenBank/DDBJ whole genome shotgun (WGS) entry which is preliminary data.</text>
</comment>
<accession>A0A8H6ZD64</accession>
<protein>
    <submittedName>
        <fullName evidence="1">Uncharacterized protein</fullName>
    </submittedName>
</protein>
<reference evidence="1" key="1">
    <citation type="submission" date="2020-05" db="EMBL/GenBank/DDBJ databases">
        <title>Mycena genomes resolve the evolution of fungal bioluminescence.</title>
        <authorList>
            <person name="Tsai I.J."/>
        </authorList>
    </citation>
    <scope>NUCLEOTIDE SEQUENCE</scope>
    <source>
        <strain evidence="1">160909Yilan</strain>
    </source>
</reference>
<organism evidence="1 2">
    <name type="scientific">Mycena sanguinolenta</name>
    <dbReference type="NCBI Taxonomy" id="230812"/>
    <lineage>
        <taxon>Eukaryota</taxon>
        <taxon>Fungi</taxon>
        <taxon>Dikarya</taxon>
        <taxon>Basidiomycota</taxon>
        <taxon>Agaricomycotina</taxon>
        <taxon>Agaricomycetes</taxon>
        <taxon>Agaricomycetidae</taxon>
        <taxon>Agaricales</taxon>
        <taxon>Marasmiineae</taxon>
        <taxon>Mycenaceae</taxon>
        <taxon>Mycena</taxon>
    </lineage>
</organism>